<evidence type="ECO:0000256" key="6">
    <source>
        <dbReference type="ARBA" id="ARBA00022692"/>
    </source>
</evidence>
<evidence type="ECO:0000313" key="15">
    <source>
        <dbReference type="Ensembl" id="ENSBOBP00000023353.1"/>
    </source>
</evidence>
<dbReference type="InterPro" id="IPR013083">
    <property type="entry name" value="Znf_RING/FYVE/PHD"/>
</dbReference>
<evidence type="ECO:0000256" key="1">
    <source>
        <dbReference type="ARBA" id="ARBA00000900"/>
    </source>
</evidence>
<dbReference type="GO" id="GO:0008270">
    <property type="term" value="F:zinc ion binding"/>
    <property type="evidence" value="ECO:0007669"/>
    <property type="project" value="UniProtKB-KW"/>
</dbReference>
<dbReference type="Pfam" id="PF12906">
    <property type="entry name" value="RINGv"/>
    <property type="match status" value="1"/>
</dbReference>
<keyword evidence="8" id="KW-0863">Zinc-finger</keyword>
<evidence type="ECO:0000259" key="14">
    <source>
        <dbReference type="PROSITE" id="PS51292"/>
    </source>
</evidence>
<dbReference type="Ensembl" id="ENSBOBT00000023866.1">
    <property type="protein sequence ID" value="ENSBOBP00000023353.1"/>
    <property type="gene ID" value="ENSBOBG00000013974.1"/>
</dbReference>
<reference evidence="15" key="2">
    <citation type="submission" date="2025-09" db="UniProtKB">
        <authorList>
            <consortium name="Ensembl"/>
        </authorList>
    </citation>
    <scope>IDENTIFICATION</scope>
</reference>
<evidence type="ECO:0000256" key="2">
    <source>
        <dbReference type="ARBA" id="ARBA00004127"/>
    </source>
</evidence>
<evidence type="ECO:0000256" key="12">
    <source>
        <dbReference type="ARBA" id="ARBA00023136"/>
    </source>
</evidence>
<dbReference type="GO" id="GO:0012505">
    <property type="term" value="C:endomembrane system"/>
    <property type="evidence" value="ECO:0007669"/>
    <property type="project" value="UniProtKB-SubCell"/>
</dbReference>
<evidence type="ECO:0000256" key="13">
    <source>
        <dbReference type="SAM" id="SignalP"/>
    </source>
</evidence>
<comment type="subcellular location">
    <subcellularLocation>
        <location evidence="2">Endomembrane system</location>
        <topology evidence="2">Multi-pass membrane protein</topology>
    </subcellularLocation>
</comment>
<evidence type="ECO:0000313" key="16">
    <source>
        <dbReference type="Proteomes" id="UP000694567"/>
    </source>
</evidence>
<organism evidence="15 16">
    <name type="scientific">Bubo bubo</name>
    <name type="common">Eurasian eagle-owl</name>
    <name type="synonym">Strix bubo</name>
    <dbReference type="NCBI Taxonomy" id="30461"/>
    <lineage>
        <taxon>Eukaryota</taxon>
        <taxon>Metazoa</taxon>
        <taxon>Chordata</taxon>
        <taxon>Craniata</taxon>
        <taxon>Vertebrata</taxon>
        <taxon>Euteleostomi</taxon>
        <taxon>Archelosauria</taxon>
        <taxon>Archosauria</taxon>
        <taxon>Dinosauria</taxon>
        <taxon>Saurischia</taxon>
        <taxon>Theropoda</taxon>
        <taxon>Coelurosauria</taxon>
        <taxon>Aves</taxon>
        <taxon>Neognathae</taxon>
        <taxon>Neoaves</taxon>
        <taxon>Telluraves</taxon>
        <taxon>Strigiformes</taxon>
        <taxon>Strigidae</taxon>
        <taxon>Bubo</taxon>
    </lineage>
</organism>
<feature type="chain" id="PRO_5034205808" description="RING-type E3 ubiquitin transferase" evidence="13">
    <location>
        <begin position="21"/>
        <end position="91"/>
    </location>
</feature>
<evidence type="ECO:0000256" key="11">
    <source>
        <dbReference type="ARBA" id="ARBA00022989"/>
    </source>
</evidence>
<evidence type="ECO:0000256" key="8">
    <source>
        <dbReference type="ARBA" id="ARBA00022771"/>
    </source>
</evidence>
<dbReference type="PANTHER" id="PTHR46053:SF1">
    <property type="entry name" value="E3 UBIQUITIN-PROTEIN LIGASE MARCHF11"/>
    <property type="match status" value="1"/>
</dbReference>
<keyword evidence="10" id="KW-0862">Zinc</keyword>
<dbReference type="PANTHER" id="PTHR46053">
    <property type="entry name" value="E3 UBIQUITIN-PROTEIN LIGASE MARCH4-LIKE"/>
    <property type="match status" value="1"/>
</dbReference>
<dbReference type="AlphaFoldDB" id="A0A8C0FV62"/>
<evidence type="ECO:0000256" key="3">
    <source>
        <dbReference type="ARBA" id="ARBA00004906"/>
    </source>
</evidence>
<feature type="domain" description="RING-CH-type" evidence="14">
    <location>
        <begin position="1"/>
        <end position="63"/>
    </location>
</feature>
<dbReference type="Gene3D" id="3.30.40.10">
    <property type="entry name" value="Zinc/RING finger domain, C3HC4 (zinc finger)"/>
    <property type="match status" value="1"/>
</dbReference>
<accession>A0A8C0FV62</accession>
<dbReference type="GO" id="GO:0061630">
    <property type="term" value="F:ubiquitin protein ligase activity"/>
    <property type="evidence" value="ECO:0007669"/>
    <property type="project" value="UniProtKB-EC"/>
</dbReference>
<dbReference type="SMART" id="SM00744">
    <property type="entry name" value="RINGv"/>
    <property type="match status" value="1"/>
</dbReference>
<evidence type="ECO:0000256" key="5">
    <source>
        <dbReference type="ARBA" id="ARBA00022679"/>
    </source>
</evidence>
<keyword evidence="11" id="KW-1133">Transmembrane helix</keyword>
<sequence length="91" mass="10638">MLRRPPSIFSVVTLLDTVSAGELLNPCRCDGSVRYTHQLCLLKWISERGSWTCELCCYRYHVIAIKMKRPCQVICLFVFRNMSFQSFLKTK</sequence>
<keyword evidence="9" id="KW-0833">Ubl conjugation pathway</keyword>
<dbReference type="InterPro" id="IPR046356">
    <property type="entry name" value="MARCHF4/9/11"/>
</dbReference>
<reference evidence="15" key="1">
    <citation type="submission" date="2025-08" db="UniProtKB">
        <authorList>
            <consortium name="Ensembl"/>
        </authorList>
    </citation>
    <scope>IDENTIFICATION</scope>
</reference>
<dbReference type="InterPro" id="IPR011016">
    <property type="entry name" value="Znf_RING-CH"/>
</dbReference>
<keyword evidence="6" id="KW-0812">Transmembrane</keyword>
<proteinExistence type="predicted"/>
<dbReference type="UniPathway" id="UPA00143"/>
<protein>
    <recommendedName>
        <fullName evidence="4">RING-type E3 ubiquitin transferase</fullName>
        <ecNumber evidence="4">2.3.2.27</ecNumber>
    </recommendedName>
</protein>
<keyword evidence="12" id="KW-0472">Membrane</keyword>
<keyword evidence="7" id="KW-0479">Metal-binding</keyword>
<keyword evidence="16" id="KW-1185">Reference proteome</keyword>
<keyword evidence="5" id="KW-0808">Transferase</keyword>
<dbReference type="GO" id="GO:0016567">
    <property type="term" value="P:protein ubiquitination"/>
    <property type="evidence" value="ECO:0007669"/>
    <property type="project" value="UniProtKB-UniPathway"/>
</dbReference>
<name>A0A8C0FV62_BUBBB</name>
<evidence type="ECO:0000256" key="4">
    <source>
        <dbReference type="ARBA" id="ARBA00012483"/>
    </source>
</evidence>
<comment type="catalytic activity">
    <reaction evidence="1">
        <text>S-ubiquitinyl-[E2 ubiquitin-conjugating enzyme]-L-cysteine + [acceptor protein]-L-lysine = [E2 ubiquitin-conjugating enzyme]-L-cysteine + N(6)-ubiquitinyl-[acceptor protein]-L-lysine.</text>
        <dbReference type="EC" id="2.3.2.27"/>
    </reaction>
</comment>
<evidence type="ECO:0000256" key="10">
    <source>
        <dbReference type="ARBA" id="ARBA00022833"/>
    </source>
</evidence>
<dbReference type="Proteomes" id="UP000694567">
    <property type="component" value="Unplaced"/>
</dbReference>
<evidence type="ECO:0000256" key="7">
    <source>
        <dbReference type="ARBA" id="ARBA00022723"/>
    </source>
</evidence>
<keyword evidence="13" id="KW-0732">Signal</keyword>
<dbReference type="SUPFAM" id="SSF57850">
    <property type="entry name" value="RING/U-box"/>
    <property type="match status" value="1"/>
</dbReference>
<evidence type="ECO:0000256" key="9">
    <source>
        <dbReference type="ARBA" id="ARBA00022786"/>
    </source>
</evidence>
<comment type="pathway">
    <text evidence="3">Protein modification; protein ubiquitination.</text>
</comment>
<feature type="signal peptide" evidence="13">
    <location>
        <begin position="1"/>
        <end position="20"/>
    </location>
</feature>
<dbReference type="EC" id="2.3.2.27" evidence="4"/>
<dbReference type="PROSITE" id="PS51292">
    <property type="entry name" value="ZF_RING_CH"/>
    <property type="match status" value="1"/>
</dbReference>